<keyword evidence="4" id="KW-1185">Reference proteome</keyword>
<feature type="transmembrane region" description="Helical" evidence="1">
    <location>
        <begin position="275"/>
        <end position="293"/>
    </location>
</feature>
<accession>A0A316FFJ2</accession>
<feature type="signal peptide" evidence="2">
    <location>
        <begin position="1"/>
        <end position="22"/>
    </location>
</feature>
<evidence type="ECO:0000256" key="2">
    <source>
        <dbReference type="SAM" id="SignalP"/>
    </source>
</evidence>
<organism evidence="3 4">
    <name type="scientific">Actinoplanes xinjiangensis</name>
    <dbReference type="NCBI Taxonomy" id="512350"/>
    <lineage>
        <taxon>Bacteria</taxon>
        <taxon>Bacillati</taxon>
        <taxon>Actinomycetota</taxon>
        <taxon>Actinomycetes</taxon>
        <taxon>Micromonosporales</taxon>
        <taxon>Micromonosporaceae</taxon>
        <taxon>Actinoplanes</taxon>
    </lineage>
</organism>
<evidence type="ECO:0000256" key="1">
    <source>
        <dbReference type="SAM" id="Phobius"/>
    </source>
</evidence>
<keyword evidence="2" id="KW-0732">Signal</keyword>
<gene>
    <name evidence="3" type="ORF">BC793_107311</name>
</gene>
<reference evidence="3 4" key="1">
    <citation type="submission" date="2018-05" db="EMBL/GenBank/DDBJ databases">
        <title>Genomic Encyclopedia of Archaeal and Bacterial Type Strains, Phase II (KMG-II): from individual species to whole genera.</title>
        <authorList>
            <person name="Goeker M."/>
        </authorList>
    </citation>
    <scope>NUCLEOTIDE SEQUENCE [LARGE SCALE GENOMIC DNA]</scope>
    <source>
        <strain evidence="3 4">DSM 45184</strain>
    </source>
</reference>
<dbReference type="OrthoDB" id="4336304at2"/>
<sequence length="315" mass="32840">MRRAAAVLAVLALLLPAAPAAAAPTTVSWTVQPATATGPDGRRWIEHTLDPGRQITEHLAVRNLGDTSAVFTLSAADGYLTAKGRFNMLPADRTSVGGGTWVSVPERVTVGAGKTVVVPFSITAPVGVTPGDHPAGIAASIAGRQGTVQVESRVGFRLMLRASGALRPSVTADRITMGHTRTWNPFRPGTVQVTYTATNTGNVRLDVPATAQVSSLIGARTAQAAAGELLPGGTREVSASIDGVWGIGRLRATVTLTPLGAPPASATLTTWVTPWPQILVVAAAVLLVLARSLRRRRLRSLLARARKEGRLSASR</sequence>
<feature type="chain" id="PRO_5016374838" description="DUF916 domain-containing protein" evidence="2">
    <location>
        <begin position="23"/>
        <end position="315"/>
    </location>
</feature>
<evidence type="ECO:0000313" key="4">
    <source>
        <dbReference type="Proteomes" id="UP000245697"/>
    </source>
</evidence>
<keyword evidence="1" id="KW-1133">Transmembrane helix</keyword>
<protein>
    <recommendedName>
        <fullName evidence="5">DUF916 domain-containing protein</fullName>
    </recommendedName>
</protein>
<dbReference type="RefSeq" id="WP_109593831.1">
    <property type="nucleotide sequence ID" value="NZ_BONA01000043.1"/>
</dbReference>
<keyword evidence="1" id="KW-0472">Membrane</keyword>
<dbReference type="AlphaFoldDB" id="A0A316FFJ2"/>
<dbReference type="EMBL" id="QGGR01000007">
    <property type="protein sequence ID" value="PWK47701.1"/>
    <property type="molecule type" value="Genomic_DNA"/>
</dbReference>
<proteinExistence type="predicted"/>
<dbReference type="Proteomes" id="UP000245697">
    <property type="component" value="Unassembled WGS sequence"/>
</dbReference>
<comment type="caution">
    <text evidence="3">The sequence shown here is derived from an EMBL/GenBank/DDBJ whole genome shotgun (WGS) entry which is preliminary data.</text>
</comment>
<name>A0A316FFJ2_9ACTN</name>
<evidence type="ECO:0000313" key="3">
    <source>
        <dbReference type="EMBL" id="PWK47701.1"/>
    </source>
</evidence>
<evidence type="ECO:0008006" key="5">
    <source>
        <dbReference type="Google" id="ProtNLM"/>
    </source>
</evidence>
<keyword evidence="1" id="KW-0812">Transmembrane</keyword>